<dbReference type="EMBL" id="LVLJ01000327">
    <property type="protein sequence ID" value="OAE34717.1"/>
    <property type="molecule type" value="Genomic_DNA"/>
</dbReference>
<evidence type="ECO:0000313" key="2">
    <source>
        <dbReference type="EMBL" id="OAE34717.1"/>
    </source>
</evidence>
<feature type="region of interest" description="Disordered" evidence="1">
    <location>
        <begin position="1"/>
        <end position="21"/>
    </location>
</feature>
<feature type="compositionally biased region" description="Low complexity" evidence="1">
    <location>
        <begin position="162"/>
        <end position="173"/>
    </location>
</feature>
<reference evidence="2" key="1">
    <citation type="submission" date="2016-03" db="EMBL/GenBank/DDBJ databases">
        <title>Mechanisms controlling the formation of the plant cell surface in tip-growing cells are functionally conserved among land plants.</title>
        <authorList>
            <person name="Honkanen S."/>
            <person name="Jones V.A."/>
            <person name="Morieri G."/>
            <person name="Champion C."/>
            <person name="Hetherington A.J."/>
            <person name="Kelly S."/>
            <person name="Saint-Marcoux D."/>
            <person name="Proust H."/>
            <person name="Prescott H."/>
            <person name="Dolan L."/>
        </authorList>
    </citation>
    <scope>NUCLEOTIDE SEQUENCE [LARGE SCALE GENOMIC DNA]</scope>
    <source>
        <tissue evidence="2">Whole gametophyte</tissue>
    </source>
</reference>
<dbReference type="Proteomes" id="UP000077202">
    <property type="component" value="Unassembled WGS sequence"/>
</dbReference>
<organism evidence="2 3">
    <name type="scientific">Marchantia polymorpha subsp. ruderalis</name>
    <dbReference type="NCBI Taxonomy" id="1480154"/>
    <lineage>
        <taxon>Eukaryota</taxon>
        <taxon>Viridiplantae</taxon>
        <taxon>Streptophyta</taxon>
        <taxon>Embryophyta</taxon>
        <taxon>Marchantiophyta</taxon>
        <taxon>Marchantiopsida</taxon>
        <taxon>Marchantiidae</taxon>
        <taxon>Marchantiales</taxon>
        <taxon>Marchantiaceae</taxon>
        <taxon>Marchantia</taxon>
    </lineage>
</organism>
<keyword evidence="3" id="KW-1185">Reference proteome</keyword>
<gene>
    <name evidence="2" type="ORF">AXG93_3167s1000</name>
</gene>
<proteinExistence type="predicted"/>
<feature type="region of interest" description="Disordered" evidence="1">
    <location>
        <begin position="73"/>
        <end position="100"/>
    </location>
</feature>
<dbReference type="AlphaFoldDB" id="A0A176WNM2"/>
<protein>
    <submittedName>
        <fullName evidence="2">Uncharacterized protein</fullName>
    </submittedName>
</protein>
<feature type="compositionally biased region" description="Basic and acidic residues" evidence="1">
    <location>
        <begin position="119"/>
        <end position="133"/>
    </location>
</feature>
<accession>A0A176WNM2</accession>
<evidence type="ECO:0000313" key="3">
    <source>
        <dbReference type="Proteomes" id="UP000077202"/>
    </source>
</evidence>
<comment type="caution">
    <text evidence="2">The sequence shown here is derived from an EMBL/GenBank/DDBJ whole genome shotgun (WGS) entry which is preliminary data.</text>
</comment>
<dbReference type="AntiFam" id="ANF00095">
    <property type="entry name" value="Shadow ORF (opposite ABC transporters)"/>
</dbReference>
<feature type="compositionally biased region" description="Polar residues" evidence="1">
    <location>
        <begin position="141"/>
        <end position="152"/>
    </location>
</feature>
<name>A0A176WNM2_MARPO</name>
<sequence>MQVGDHLTVDDDVARGWRQKTGNRVQQRGLTAAGRADQDEKAALFQLDIDTLEDLDTADLLADLFDLEKAHCDDGDDDDRPRAWQQDAPEDLEETGTIDHRGLHQLVREGFVIIAEKQRGEAETVDDMHHDEAGGGIRQAHQAQEPSPQAFNQAAIDGSVGSASMSPPRISSSDLNDVDSIT</sequence>
<feature type="region of interest" description="Disordered" evidence="1">
    <location>
        <begin position="119"/>
        <end position="182"/>
    </location>
</feature>
<evidence type="ECO:0000256" key="1">
    <source>
        <dbReference type="SAM" id="MobiDB-lite"/>
    </source>
</evidence>